<dbReference type="EMBL" id="CABWIB010000001">
    <property type="protein sequence ID" value="VWL84995.1"/>
    <property type="molecule type" value="Genomic_DNA"/>
</dbReference>
<feature type="transmembrane region" description="Helical" evidence="1">
    <location>
        <begin position="155"/>
        <end position="178"/>
    </location>
</feature>
<feature type="transmembrane region" description="Helical" evidence="1">
    <location>
        <begin position="131"/>
        <end position="149"/>
    </location>
</feature>
<feature type="transmembrane region" description="Helical" evidence="1">
    <location>
        <begin position="93"/>
        <end position="111"/>
    </location>
</feature>
<keyword evidence="3" id="KW-1185">Reference proteome</keyword>
<protein>
    <submittedName>
        <fullName evidence="2">Uncharacterized protein</fullName>
    </submittedName>
</protein>
<keyword evidence="1" id="KW-1133">Transmembrane helix</keyword>
<accession>A0A6I8M9M2</accession>
<gene>
    <name evidence="2" type="ORF">OMES3154_00267</name>
</gene>
<reference evidence="2 3" key="1">
    <citation type="submission" date="2019-10" db="EMBL/GenBank/DDBJ databases">
        <authorList>
            <person name="Blom J."/>
        </authorList>
    </citation>
    <scope>NUCLEOTIDE SEQUENCE [LARGE SCALE GENOMIC DNA]</scope>
    <source>
        <strain evidence="2 3">ES3154-GLU</strain>
    </source>
</reference>
<sequence length="302" mass="35710">MENKFDEAIKNYLCIVCMKNKKDMYLNTIDARIYCDDCKKDGIYRKCDKAYTKFIFTLITMLLLGIGLAYVAYEIEITALSRRYGYTEVESVARKLVVAAMLFLPVSIWSLKVNETDRNLIDNIASYTYSFLYFISPLAVPFLILWLIFLNEIELFHVIFSILSVIVIFHGLNIVFLIPKEKKNLQAKRDYINSVISLIDEQKKAGGIPLRLWYFLDDLFDKRVVSKEEIYQDFQYFIKFDNINEKLAKQYYELLKVLVEMSEEYEDYDIEKPYDENYFKIISIISEMSKVVLEIKENKERG</sequence>
<evidence type="ECO:0000256" key="1">
    <source>
        <dbReference type="SAM" id="Phobius"/>
    </source>
</evidence>
<keyword evidence="1" id="KW-0472">Membrane</keyword>
<feature type="transmembrane region" description="Helical" evidence="1">
    <location>
        <begin position="54"/>
        <end position="73"/>
    </location>
</feature>
<keyword evidence="1" id="KW-0812">Transmembrane</keyword>
<dbReference type="Proteomes" id="UP000419017">
    <property type="component" value="Unassembled WGS sequence"/>
</dbReference>
<evidence type="ECO:0000313" key="3">
    <source>
        <dbReference type="Proteomes" id="UP000419017"/>
    </source>
</evidence>
<proteinExistence type="predicted"/>
<dbReference type="AlphaFoldDB" id="A0A6I8M9M2"/>
<name>A0A6I8M9M2_9FUSO</name>
<evidence type="ECO:0000313" key="2">
    <source>
        <dbReference type="EMBL" id="VWL84995.1"/>
    </source>
</evidence>
<organism evidence="2 3">
    <name type="scientific">Oceanivirga miroungae</name>
    <dbReference type="NCBI Taxonomy" id="1130046"/>
    <lineage>
        <taxon>Bacteria</taxon>
        <taxon>Fusobacteriati</taxon>
        <taxon>Fusobacteriota</taxon>
        <taxon>Fusobacteriia</taxon>
        <taxon>Fusobacteriales</taxon>
        <taxon>Leptotrichiaceae</taxon>
        <taxon>Oceanivirga</taxon>
    </lineage>
</organism>
<dbReference type="RefSeq" id="WP_156683031.1">
    <property type="nucleotide sequence ID" value="NZ_CABWIB010000001.1"/>
</dbReference>